<evidence type="ECO:0000256" key="1">
    <source>
        <dbReference type="SAM" id="Phobius"/>
    </source>
</evidence>
<feature type="transmembrane region" description="Helical" evidence="1">
    <location>
        <begin position="43"/>
        <end position="61"/>
    </location>
</feature>
<accession>A0A6J5YFC8</accession>
<keyword evidence="1" id="KW-0812">Transmembrane</keyword>
<organism evidence="2">
    <name type="scientific">freshwater metagenome</name>
    <dbReference type="NCBI Taxonomy" id="449393"/>
    <lineage>
        <taxon>unclassified sequences</taxon>
        <taxon>metagenomes</taxon>
        <taxon>ecological metagenomes</taxon>
    </lineage>
</organism>
<protein>
    <submittedName>
        <fullName evidence="2">Unannotated protein</fullName>
    </submittedName>
</protein>
<proteinExistence type="predicted"/>
<keyword evidence="1" id="KW-0472">Membrane</keyword>
<reference evidence="2" key="1">
    <citation type="submission" date="2020-05" db="EMBL/GenBank/DDBJ databases">
        <authorList>
            <person name="Chiriac C."/>
            <person name="Salcher M."/>
            <person name="Ghai R."/>
            <person name="Kavagutti S V."/>
        </authorList>
    </citation>
    <scope>NUCLEOTIDE SEQUENCE</scope>
</reference>
<gene>
    <name evidence="2" type="ORF">UFOPK1392_00002</name>
</gene>
<evidence type="ECO:0000313" key="2">
    <source>
        <dbReference type="EMBL" id="CAB4322268.1"/>
    </source>
</evidence>
<name>A0A6J5YFC8_9ZZZZ</name>
<keyword evidence="1" id="KW-1133">Transmembrane helix</keyword>
<sequence>MVPPDPQPEDATGAPELVEPAAVIDSEIDDLEPLSFGRRTARVLAVGVMVCIAALWVYTLWGPTKKTPPGLLADATWAVQAQAICTDAAAELDVLPPAYTAADAPARADVIMTASESLRTMLRRLGASAPAADASNDGRMINEWLTDWQIYMGDRDRYVAALEADPSARFYVTEKVKGQQITKPIDFFAKYNDMPNCVTPGDLG</sequence>
<dbReference type="AlphaFoldDB" id="A0A6J5YFC8"/>
<dbReference type="EMBL" id="CAEMXZ010000001">
    <property type="protein sequence ID" value="CAB4322268.1"/>
    <property type="molecule type" value="Genomic_DNA"/>
</dbReference>